<dbReference type="EMBL" id="JAGFNZ010000002">
    <property type="protein sequence ID" value="MBW7572466.1"/>
    <property type="molecule type" value="Genomic_DNA"/>
</dbReference>
<evidence type="ECO:0000313" key="2">
    <source>
        <dbReference type="EMBL" id="MBW7572466.1"/>
    </source>
</evidence>
<dbReference type="InterPro" id="IPR018649">
    <property type="entry name" value="SHOCT"/>
</dbReference>
<evidence type="ECO:0000313" key="3">
    <source>
        <dbReference type="Proteomes" id="UP000719942"/>
    </source>
</evidence>
<dbReference type="Proteomes" id="UP000719942">
    <property type="component" value="Unassembled WGS sequence"/>
</dbReference>
<feature type="domain" description="SHOCT" evidence="1">
    <location>
        <begin position="212"/>
        <end position="238"/>
    </location>
</feature>
<dbReference type="Pfam" id="PF09851">
    <property type="entry name" value="SHOCT"/>
    <property type="match status" value="1"/>
</dbReference>
<accession>A0ABS7DMY8</accession>
<protein>
    <submittedName>
        <fullName evidence="2">SHOCT domain-containing protein</fullName>
    </submittedName>
</protein>
<gene>
    <name evidence="2" type="ORF">J5W02_06530</name>
</gene>
<sequence length="240" mass="26259">MQGDKIMEDYSLQSDEAVLYKGRATFGNNKTSSELLLTNINIVVITKTKKFFSSEQVDLKSFPVKEIKVYNDVPQIKQHDCMVEIYLTNTEIIFDFYSKIEAYKFANAANKLVSGKSMSERGAKKVKGAVNLVDDTFGISTVGAIKSVVENGVVGAVFGGFGKKAQAQAKGGNALTGVLSVTKGLLGKKTNEEEIPKLETSPAMDVDAQIETLKKLKDLLDTGIITQEEFEIKKKQIMGL</sequence>
<keyword evidence="3" id="KW-1185">Reference proteome</keyword>
<reference evidence="2 3" key="1">
    <citation type="submission" date="2021-03" db="EMBL/GenBank/DDBJ databases">
        <title>Caproiciproducens sp. nov. isolated from feces of cow.</title>
        <authorList>
            <person name="Choi J.-Y."/>
        </authorList>
    </citation>
    <scope>NUCLEOTIDE SEQUENCE [LARGE SCALE GENOMIC DNA]</scope>
    <source>
        <strain evidence="2 3">AGMB10547</strain>
    </source>
</reference>
<organism evidence="2 3">
    <name type="scientific">Caproiciproducens faecalis</name>
    <dbReference type="NCBI Taxonomy" id="2820301"/>
    <lineage>
        <taxon>Bacteria</taxon>
        <taxon>Bacillati</taxon>
        <taxon>Bacillota</taxon>
        <taxon>Clostridia</taxon>
        <taxon>Eubacteriales</taxon>
        <taxon>Acutalibacteraceae</taxon>
        <taxon>Caproiciproducens</taxon>
    </lineage>
</organism>
<name>A0ABS7DMY8_9FIRM</name>
<comment type="caution">
    <text evidence="2">The sequence shown here is derived from an EMBL/GenBank/DDBJ whole genome shotgun (WGS) entry which is preliminary data.</text>
</comment>
<evidence type="ECO:0000259" key="1">
    <source>
        <dbReference type="Pfam" id="PF09851"/>
    </source>
</evidence>
<proteinExistence type="predicted"/>